<dbReference type="AlphaFoldDB" id="A0A3S9HQH1"/>
<feature type="signal peptide" evidence="1">
    <location>
        <begin position="1"/>
        <end position="23"/>
    </location>
</feature>
<protein>
    <submittedName>
        <fullName evidence="2">Uncharacterized protein</fullName>
    </submittedName>
</protein>
<feature type="chain" id="PRO_5019384789" evidence="1">
    <location>
        <begin position="24"/>
        <end position="198"/>
    </location>
</feature>
<reference evidence="2 3" key="1">
    <citation type="journal article" date="2011" name="Int. J. Syst. Evol. Microbiol.">
        <title>Description of Undibacterium oligocarboniphilum sp. nov., isolated from purified water, and Undibacterium pigrum strain CCUG 49012 as the type strain of Undibacterium parvum sp. nov., and emended descriptions of the genus Undibacterium and the species Undibacterium pigrum.</title>
        <authorList>
            <person name="Eder W."/>
            <person name="Wanner G."/>
            <person name="Ludwig W."/>
            <person name="Busse H.J."/>
            <person name="Ziemke-Kageler F."/>
            <person name="Lang E."/>
        </authorList>
    </citation>
    <scope>NUCLEOTIDE SEQUENCE [LARGE SCALE GENOMIC DNA]</scope>
    <source>
        <strain evidence="2 3">DSM 23061</strain>
    </source>
</reference>
<dbReference type="EMBL" id="CP034464">
    <property type="protein sequence ID" value="AZP14366.1"/>
    <property type="molecule type" value="Genomic_DNA"/>
</dbReference>
<keyword evidence="3" id="KW-1185">Reference proteome</keyword>
<accession>A0A3S9HQH1</accession>
<dbReference type="Proteomes" id="UP000275663">
    <property type="component" value="Chromosome"/>
</dbReference>
<name>A0A3S9HQH1_9BURK</name>
<organism evidence="2 3">
    <name type="scientific">Undibacterium parvum</name>
    <dbReference type="NCBI Taxonomy" id="401471"/>
    <lineage>
        <taxon>Bacteria</taxon>
        <taxon>Pseudomonadati</taxon>
        <taxon>Pseudomonadota</taxon>
        <taxon>Betaproteobacteria</taxon>
        <taxon>Burkholderiales</taxon>
        <taxon>Oxalobacteraceae</taxon>
        <taxon>Undibacterium</taxon>
    </lineage>
</organism>
<evidence type="ECO:0000313" key="3">
    <source>
        <dbReference type="Proteomes" id="UP000275663"/>
    </source>
</evidence>
<proteinExistence type="predicted"/>
<evidence type="ECO:0000256" key="1">
    <source>
        <dbReference type="SAM" id="SignalP"/>
    </source>
</evidence>
<dbReference type="OrthoDB" id="9151260at2"/>
<dbReference type="KEGG" id="upv:EJN92_02360"/>
<gene>
    <name evidence="2" type="ORF">EJN92_02360</name>
</gene>
<sequence>MAQQFAKILVFSFASLAALHAYAGEPRTLASQVALERSAADATDLKFREFFKMPIGPRGLEASEKLLSLVGKRVRIVGHMARQGTPTAGFFILAALPVTLGDEDDSLSDDMPASALFIHLDTEGQLPASAPVPYYPGLLRLTGILSLGPYEESDGHVSTVRLQLDPELVTQLLAKPGNQKSAALQSELAVGVSNKGVH</sequence>
<evidence type="ECO:0000313" key="2">
    <source>
        <dbReference type="EMBL" id="AZP14366.1"/>
    </source>
</evidence>
<keyword evidence="1" id="KW-0732">Signal</keyword>